<keyword evidence="1" id="KW-0663">Pyridoxal phosphate</keyword>
<evidence type="ECO:0000313" key="4">
    <source>
        <dbReference type="Proteomes" id="UP000198615"/>
    </source>
</evidence>
<dbReference type="EMBL" id="FNBW01000004">
    <property type="protein sequence ID" value="SDF56562.1"/>
    <property type="molecule type" value="Genomic_DNA"/>
</dbReference>
<dbReference type="InterPro" id="IPR015421">
    <property type="entry name" value="PyrdxlP-dep_Trfase_major"/>
</dbReference>
<feature type="domain" description="Aminotransferase class V" evidence="2">
    <location>
        <begin position="51"/>
        <end position="359"/>
    </location>
</feature>
<dbReference type="Pfam" id="PF00266">
    <property type="entry name" value="Aminotran_5"/>
    <property type="match status" value="1"/>
</dbReference>
<dbReference type="RefSeq" id="WP_028793388.1">
    <property type="nucleotide sequence ID" value="NZ_FNBW01000004.1"/>
</dbReference>
<dbReference type="Gene3D" id="3.40.640.10">
    <property type="entry name" value="Type I PLP-dependent aspartate aminotransferase-like (Major domain)"/>
    <property type="match status" value="1"/>
</dbReference>
<keyword evidence="3" id="KW-0456">Lyase</keyword>
<keyword evidence="4" id="KW-1185">Reference proteome</keyword>
<evidence type="ECO:0000259" key="2">
    <source>
        <dbReference type="Pfam" id="PF00266"/>
    </source>
</evidence>
<dbReference type="OrthoDB" id="9804366at2"/>
<dbReference type="GO" id="GO:0016829">
    <property type="term" value="F:lyase activity"/>
    <property type="evidence" value="ECO:0007669"/>
    <property type="project" value="UniProtKB-KW"/>
</dbReference>
<dbReference type="Proteomes" id="UP000198615">
    <property type="component" value="Unassembled WGS sequence"/>
</dbReference>
<evidence type="ECO:0000313" key="3">
    <source>
        <dbReference type="EMBL" id="SDF56562.1"/>
    </source>
</evidence>
<sequence>MTPETIRPLFDLGDDVVYMNCAAQGPAPKAAAEAGRLAVDRKARPWESARNALPQEMDRARDLFAGFIGASGADIALSTATSYAVAVAARSITLEPGQSVVVLESQFPSNLYAWQLLAERSGATMTVVPWPSDGDWTSAVLDRLGPETGLVALPNVHWVDGGTLDLGPIADVAHSLGAAIFIDATQSIGVLPLDVARIDPDYVACSAYKWLLSPDQCGYLYVAPRRQHGEPVEHNHAARVGDAPMTLSPGYGRTFQPGGRKFDQGAADSMIHMPMAVAAMEQIAQWGIEAVAGGIRPVVDRIAEQAAARGWGVPPKAHRSPHFIGLTLPEPPASDLADRLAAENVHVSLRSGRVRVAPYLFTRLEEVDALFAALDRHVRSAA</sequence>
<reference evidence="3 4" key="1">
    <citation type="submission" date="2016-10" db="EMBL/GenBank/DDBJ databases">
        <authorList>
            <person name="Varghese N."/>
            <person name="Submissions S."/>
        </authorList>
    </citation>
    <scope>NUCLEOTIDE SEQUENCE [LARGE SCALE GENOMIC DNA]</scope>
    <source>
        <strain evidence="3 4">DSM 18839</strain>
    </source>
</reference>
<comment type="caution">
    <text evidence="3">The sequence shown here is derived from an EMBL/GenBank/DDBJ whole genome shotgun (WGS) entry which is preliminary data.</text>
</comment>
<accession>A0A8G2BH97</accession>
<dbReference type="PANTHER" id="PTHR43586">
    <property type="entry name" value="CYSTEINE DESULFURASE"/>
    <property type="match status" value="1"/>
</dbReference>
<proteinExistence type="predicted"/>
<dbReference type="SUPFAM" id="SSF53383">
    <property type="entry name" value="PLP-dependent transferases"/>
    <property type="match status" value="1"/>
</dbReference>
<gene>
    <name evidence="3" type="ORF">SAMN05660686_01691</name>
</gene>
<dbReference type="InterPro" id="IPR015422">
    <property type="entry name" value="PyrdxlP-dep_Trfase_small"/>
</dbReference>
<protein>
    <submittedName>
        <fullName evidence="3">Selenocysteine lyase/Cysteine desulfurase</fullName>
    </submittedName>
</protein>
<dbReference type="InterPro" id="IPR000192">
    <property type="entry name" value="Aminotrans_V_dom"/>
</dbReference>
<evidence type="ECO:0000256" key="1">
    <source>
        <dbReference type="ARBA" id="ARBA00022898"/>
    </source>
</evidence>
<dbReference type="InterPro" id="IPR015424">
    <property type="entry name" value="PyrdxlP-dep_Trfase"/>
</dbReference>
<dbReference type="Gene3D" id="3.90.1150.10">
    <property type="entry name" value="Aspartate Aminotransferase, domain 1"/>
    <property type="match status" value="1"/>
</dbReference>
<dbReference type="AlphaFoldDB" id="A0A8G2BH97"/>
<name>A0A8G2BH97_9PROT</name>
<organism evidence="3 4">
    <name type="scientific">Thalassobaculum litoreum DSM 18839</name>
    <dbReference type="NCBI Taxonomy" id="1123362"/>
    <lineage>
        <taxon>Bacteria</taxon>
        <taxon>Pseudomonadati</taxon>
        <taxon>Pseudomonadota</taxon>
        <taxon>Alphaproteobacteria</taxon>
        <taxon>Rhodospirillales</taxon>
        <taxon>Thalassobaculaceae</taxon>
        <taxon>Thalassobaculum</taxon>
    </lineage>
</organism>
<dbReference type="PANTHER" id="PTHR43586:SF15">
    <property type="entry name" value="BLR3095 PROTEIN"/>
    <property type="match status" value="1"/>
</dbReference>